<sequence length="443" mass="50531">MTKNSLLITIDSVRLDVLSDDSFPIISTLRDNGDDFGKTFATGPGTTPSFPAMLTGTMPLSYGGLGPLTEERPLLSHRQRQAGYTTGGFQCNPFLSRHFNYDVGFERFEDYQNPLMGIATKVFPRGVEINNPKLRRIDETLHITDFIKKTYQLIKGKPRPYVSADVITNDAIDWLAETESPFFGWVHYMDVHHPCFPPETYRKQYGVADVTQTEVSEWYSDLLRNPETLTEEEIHKLKQLYKAAIDYTLEQIARIITHLKESGRYEETLIILTSDHGELFGEFDQYGKPERMYDELLRVPLIVSNGPPYLEEATDQLVSLLDIPPLIHDTLNLEIPSGYEGQIPGKDAPRKYIMAEHEVEGDIIVGARSEEWLYEGDEIHNEHRLFDLRKGKFEQVSVSEHPEAEEVKSAVLDRLDTLDVDAHDFVDAVDNDVESRLENLGYL</sequence>
<dbReference type="PANTHER" id="PTHR42693:SF33">
    <property type="entry name" value="ARYLSULFATASE"/>
    <property type="match status" value="1"/>
</dbReference>
<gene>
    <name evidence="3" type="ORF">SAMN05216226_1273</name>
</gene>
<dbReference type="AlphaFoldDB" id="A0A1G8ZK39"/>
<dbReference type="SUPFAM" id="SSF53649">
    <property type="entry name" value="Alkaline phosphatase-like"/>
    <property type="match status" value="1"/>
</dbReference>
<evidence type="ECO:0000256" key="1">
    <source>
        <dbReference type="ARBA" id="ARBA00008779"/>
    </source>
</evidence>
<evidence type="ECO:0000313" key="3">
    <source>
        <dbReference type="EMBL" id="SDK15489.1"/>
    </source>
</evidence>
<protein>
    <submittedName>
        <fullName evidence="3">Arylsulfatase A</fullName>
    </submittedName>
</protein>
<comment type="similarity">
    <text evidence="1">Belongs to the sulfatase family.</text>
</comment>
<accession>A0A1G8ZK39</accession>
<dbReference type="Proteomes" id="UP000198856">
    <property type="component" value="Unassembled WGS sequence"/>
</dbReference>
<feature type="domain" description="Sulfatase N-terminal" evidence="2">
    <location>
        <begin position="4"/>
        <end position="331"/>
    </location>
</feature>
<evidence type="ECO:0000259" key="2">
    <source>
        <dbReference type="Pfam" id="PF00884"/>
    </source>
</evidence>
<dbReference type="InterPro" id="IPR000917">
    <property type="entry name" value="Sulfatase_N"/>
</dbReference>
<evidence type="ECO:0000313" key="4">
    <source>
        <dbReference type="Proteomes" id="UP000198856"/>
    </source>
</evidence>
<dbReference type="OrthoDB" id="3164at2157"/>
<dbReference type="PANTHER" id="PTHR42693">
    <property type="entry name" value="ARYLSULFATASE FAMILY MEMBER"/>
    <property type="match status" value="1"/>
</dbReference>
<dbReference type="Pfam" id="PF00884">
    <property type="entry name" value="Sulfatase"/>
    <property type="match status" value="1"/>
</dbReference>
<organism evidence="3 4">
    <name type="scientific">Halovenus aranensis</name>
    <dbReference type="NCBI Taxonomy" id="890420"/>
    <lineage>
        <taxon>Archaea</taxon>
        <taxon>Methanobacteriati</taxon>
        <taxon>Methanobacteriota</taxon>
        <taxon>Stenosarchaea group</taxon>
        <taxon>Halobacteria</taxon>
        <taxon>Halobacteriales</taxon>
        <taxon>Haloarculaceae</taxon>
        <taxon>Halovenus</taxon>
    </lineage>
</organism>
<proteinExistence type="inferred from homology"/>
<keyword evidence="4" id="KW-1185">Reference proteome</keyword>
<dbReference type="Gene3D" id="3.40.720.10">
    <property type="entry name" value="Alkaline Phosphatase, subunit A"/>
    <property type="match status" value="1"/>
</dbReference>
<dbReference type="RefSeq" id="WP_092704802.1">
    <property type="nucleotide sequence ID" value="NZ_FNFC01000027.1"/>
</dbReference>
<name>A0A1G8ZK39_9EURY</name>
<dbReference type="GO" id="GO:0004065">
    <property type="term" value="F:arylsulfatase activity"/>
    <property type="evidence" value="ECO:0007669"/>
    <property type="project" value="TreeGrafter"/>
</dbReference>
<reference evidence="3 4" key="1">
    <citation type="submission" date="2016-10" db="EMBL/GenBank/DDBJ databases">
        <authorList>
            <person name="de Groot N.N."/>
        </authorList>
    </citation>
    <scope>NUCLEOTIDE SEQUENCE [LARGE SCALE GENOMIC DNA]</scope>
    <source>
        <strain evidence="3 4">IBRC-M10015</strain>
    </source>
</reference>
<dbReference type="STRING" id="890420.SAMN05216226_1273"/>
<dbReference type="EMBL" id="FNFC01000027">
    <property type="protein sequence ID" value="SDK15489.1"/>
    <property type="molecule type" value="Genomic_DNA"/>
</dbReference>
<dbReference type="InterPro" id="IPR017850">
    <property type="entry name" value="Alkaline_phosphatase_core_sf"/>
</dbReference>
<dbReference type="CDD" id="cd16148">
    <property type="entry name" value="sulfatase_like"/>
    <property type="match status" value="1"/>
</dbReference>
<dbReference type="InterPro" id="IPR050738">
    <property type="entry name" value="Sulfatase"/>
</dbReference>